<dbReference type="InterPro" id="IPR016024">
    <property type="entry name" value="ARM-type_fold"/>
</dbReference>
<dbReference type="STRING" id="246197.MXAN_2862"/>
<dbReference type="EMBL" id="CP000113">
    <property type="protein sequence ID" value="ABF88180.1"/>
    <property type="molecule type" value="Genomic_DNA"/>
</dbReference>
<evidence type="ECO:0008006" key="4">
    <source>
        <dbReference type="Google" id="ProtNLM"/>
    </source>
</evidence>
<dbReference type="AlphaFoldDB" id="Q1D8F0"/>
<dbReference type="KEGG" id="mxa:MXAN_2862"/>
<dbReference type="HOGENOM" id="CLU_587808_0_0_7"/>
<dbReference type="Pfam" id="PF13646">
    <property type="entry name" value="HEAT_2"/>
    <property type="match status" value="1"/>
</dbReference>
<feature type="region of interest" description="Disordered" evidence="1">
    <location>
        <begin position="278"/>
        <end position="299"/>
    </location>
</feature>
<dbReference type="eggNOG" id="COG1413">
    <property type="taxonomic scope" value="Bacteria"/>
</dbReference>
<protein>
    <recommendedName>
        <fullName evidence="4">HEAT repeat domain-containing protein</fullName>
    </recommendedName>
</protein>
<dbReference type="Gene3D" id="1.25.10.10">
    <property type="entry name" value="Leucine-rich Repeat Variant"/>
    <property type="match status" value="1"/>
</dbReference>
<keyword evidence="3" id="KW-1185">Reference proteome</keyword>
<proteinExistence type="predicted"/>
<sequence>MVPSGHVRNLPASISLSPLTVGLHMAEHEDLDALWRKARPDDLASLRRLDTALVRSGYQVEGKTVREWIAALAGDRIRWFDGRDAHDRVCQAGLAAVPALIEALVRADQEASWQATRNMLGQCVAALGTIDPLPTCAIPALLDVLRQPVARVRRMALAVLTRMRPRATPMALRAVLPCLKERGDTPTRQHAAQVLAAMQDPLPDEVRVAALSLLGDAHRAVRREGLHVLARFPRDEEVLTALEEQAIVDDENRNEALRVLSLLAPSRAIPRLLEVASSARSRRQEDGPPPPSWRGPLGETRRLEDGKRALLFIARLGVRGAEALAPLDALRSVEVLAPYVDAVMDDITRAVLRQQAPPLRTDRFQEPLCAALLTDVAWPVERTEEPSLALRPWLESLAAFGTEVEVRVALAAARHVLWLWESQDPNNDWSRRAVMAMDRWLCEPSEEHAAQVAEVGNFTPSQFCAPDAFSAAWSVNYACGCVPRPSAPVAPRPPEVDPLGACVHAACRALSRRSVITFALGASEESPEPLSPHASARQVHRAIVDEVLPWACGAWDPVKDTPRLRKALRADGWRIPGAP</sequence>
<evidence type="ECO:0000313" key="3">
    <source>
        <dbReference type="Proteomes" id="UP000002402"/>
    </source>
</evidence>
<evidence type="ECO:0000256" key="1">
    <source>
        <dbReference type="SAM" id="MobiDB-lite"/>
    </source>
</evidence>
<dbReference type="Proteomes" id="UP000002402">
    <property type="component" value="Chromosome"/>
</dbReference>
<reference evidence="2 3" key="1">
    <citation type="journal article" date="2006" name="Proc. Natl. Acad. Sci. U.S.A.">
        <title>Evolution of sensory complexity recorded in a myxobacterial genome.</title>
        <authorList>
            <person name="Goldman B.S."/>
            <person name="Nierman W.C."/>
            <person name="Kaiser D."/>
            <person name="Slater S.C."/>
            <person name="Durkin A.S."/>
            <person name="Eisen J.A."/>
            <person name="Ronning C.M."/>
            <person name="Barbazuk W.B."/>
            <person name="Blanchard M."/>
            <person name="Field C."/>
            <person name="Halling C."/>
            <person name="Hinkle G."/>
            <person name="Iartchuk O."/>
            <person name="Kim H.S."/>
            <person name="Mackenzie C."/>
            <person name="Madupu R."/>
            <person name="Miller N."/>
            <person name="Shvartsbeyn A."/>
            <person name="Sullivan S.A."/>
            <person name="Vaudin M."/>
            <person name="Wiegand R."/>
            <person name="Kaplan H.B."/>
        </authorList>
    </citation>
    <scope>NUCLEOTIDE SEQUENCE [LARGE SCALE GENOMIC DNA]</scope>
    <source>
        <strain evidence="3">DK1622</strain>
    </source>
</reference>
<dbReference type="InterPro" id="IPR011989">
    <property type="entry name" value="ARM-like"/>
</dbReference>
<evidence type="ECO:0000313" key="2">
    <source>
        <dbReference type="EMBL" id="ABF88180.1"/>
    </source>
</evidence>
<name>Q1D8F0_MYXXD</name>
<accession>Q1D8F0</accession>
<dbReference type="EnsemblBacteria" id="ABF88180">
    <property type="protein sequence ID" value="ABF88180"/>
    <property type="gene ID" value="MXAN_2862"/>
</dbReference>
<organism evidence="2 3">
    <name type="scientific">Myxococcus xanthus (strain DK1622)</name>
    <dbReference type="NCBI Taxonomy" id="246197"/>
    <lineage>
        <taxon>Bacteria</taxon>
        <taxon>Pseudomonadati</taxon>
        <taxon>Myxococcota</taxon>
        <taxon>Myxococcia</taxon>
        <taxon>Myxococcales</taxon>
        <taxon>Cystobacterineae</taxon>
        <taxon>Myxococcaceae</taxon>
        <taxon>Myxococcus</taxon>
    </lineage>
</organism>
<gene>
    <name evidence="2" type="ordered locus">MXAN_2862</name>
</gene>
<dbReference type="SUPFAM" id="SSF48371">
    <property type="entry name" value="ARM repeat"/>
    <property type="match status" value="1"/>
</dbReference>